<dbReference type="GO" id="GO:0000981">
    <property type="term" value="F:DNA-binding transcription factor activity, RNA polymerase II-specific"/>
    <property type="evidence" value="ECO:0007669"/>
    <property type="project" value="TreeGrafter"/>
</dbReference>
<accession>A0A1I8FUA1</accession>
<dbReference type="InterPro" id="IPR036236">
    <property type="entry name" value="Znf_C2H2_sf"/>
</dbReference>
<evidence type="ECO:0000256" key="3">
    <source>
        <dbReference type="ARBA" id="ARBA00022771"/>
    </source>
</evidence>
<dbReference type="PROSITE" id="PS50157">
    <property type="entry name" value="ZINC_FINGER_C2H2_2"/>
    <property type="match status" value="3"/>
</dbReference>
<keyword evidence="1" id="KW-0479">Metal-binding</keyword>
<dbReference type="GO" id="GO:0008270">
    <property type="term" value="F:zinc ion binding"/>
    <property type="evidence" value="ECO:0007669"/>
    <property type="project" value="UniProtKB-KW"/>
</dbReference>
<keyword evidence="9" id="KW-1185">Reference proteome</keyword>
<evidence type="ECO:0000259" key="8">
    <source>
        <dbReference type="PROSITE" id="PS50157"/>
    </source>
</evidence>
<dbReference type="Proteomes" id="UP000095280">
    <property type="component" value="Unplaced"/>
</dbReference>
<dbReference type="AlphaFoldDB" id="A0A1I8FUA1"/>
<keyword evidence="6" id="KW-0804">Transcription</keyword>
<name>A0A1I8FUA1_9PLAT</name>
<dbReference type="PROSITE" id="PS00028">
    <property type="entry name" value="ZINC_FINGER_C2H2_1"/>
    <property type="match status" value="3"/>
</dbReference>
<keyword evidence="5" id="KW-0805">Transcription regulation</keyword>
<reference evidence="10" key="1">
    <citation type="submission" date="2016-11" db="UniProtKB">
        <authorList>
            <consortium name="WormBaseParasite"/>
        </authorList>
    </citation>
    <scope>IDENTIFICATION</scope>
</reference>
<dbReference type="SMART" id="SM00355">
    <property type="entry name" value="ZnF_C2H2"/>
    <property type="match status" value="3"/>
</dbReference>
<evidence type="ECO:0000256" key="1">
    <source>
        <dbReference type="ARBA" id="ARBA00022723"/>
    </source>
</evidence>
<dbReference type="Pfam" id="PF00096">
    <property type="entry name" value="zf-C2H2"/>
    <property type="match status" value="2"/>
</dbReference>
<protein>
    <submittedName>
        <fullName evidence="10">Krueppel-like factor 15</fullName>
    </submittedName>
</protein>
<organism evidence="9 10">
    <name type="scientific">Macrostomum lignano</name>
    <dbReference type="NCBI Taxonomy" id="282301"/>
    <lineage>
        <taxon>Eukaryota</taxon>
        <taxon>Metazoa</taxon>
        <taxon>Spiralia</taxon>
        <taxon>Lophotrochozoa</taxon>
        <taxon>Platyhelminthes</taxon>
        <taxon>Rhabditophora</taxon>
        <taxon>Macrostomorpha</taxon>
        <taxon>Macrostomida</taxon>
        <taxon>Macrostomidae</taxon>
        <taxon>Macrostomum</taxon>
    </lineage>
</organism>
<evidence type="ECO:0000256" key="7">
    <source>
        <dbReference type="PROSITE-ProRule" id="PRU00042"/>
    </source>
</evidence>
<evidence type="ECO:0000313" key="10">
    <source>
        <dbReference type="WBParaSite" id="maker-uti_cns_0000064-snap-gene-0.13-mRNA-1"/>
    </source>
</evidence>
<sequence>MEPMEASNSEKLLFCIKEEPPSTAGKYESVKMAWAMEDAPIASNQLPEVSCRQDVMETLLLDSDANWDANWDRSMTLDDCLSTLSECSTQGTGTSSSTGTSVASAFDERPRNFVCPHGGCSKAYLKNSHLKTHLRSHSEERPFICKWQDCGWSFPRSDELVRHQRIHTGERPYRCQLCPKQFTRSDHLQLHTRRHREAAAGSKQKSTFKLSISTHMVCARGTRFKVNRHTSTQSSTFHISDSRCSLRAIRALLSDVRPGGAVVIKVLFERVLLDAGAVALKIEAPIYFRGVAVELLRVERGHSVHSAEHIGVVEHPFPAGEIVQRPGRLSNAVRHPDEPAAVSSINPAATSVHPEIHEAGGQLVIKQPVDVAPQRVGGEAGLGQPDDALGRVAHKVLGCDSLHIAPGEPVSRAHACVVDRGLSGEQAEVPHAGDDDVSGDIHGDDVGLAADIALHHSQQALADGSEDTRRPVEIVHPAWQRLLPAGANNGGPDNHNWQVGKAVRQVKLGELLREGVGIWLLAQ</sequence>
<proteinExistence type="predicted"/>
<evidence type="ECO:0000256" key="4">
    <source>
        <dbReference type="ARBA" id="ARBA00022833"/>
    </source>
</evidence>
<feature type="domain" description="C2H2-type" evidence="8">
    <location>
        <begin position="143"/>
        <end position="172"/>
    </location>
</feature>
<dbReference type="WBParaSite" id="maker-uti_cns_0000064-snap-gene-0.13-mRNA-1">
    <property type="protein sequence ID" value="maker-uti_cns_0000064-snap-gene-0.13-mRNA-1"/>
    <property type="gene ID" value="maker-uti_cns_0000064-snap-gene-0.13"/>
</dbReference>
<evidence type="ECO:0000313" key="9">
    <source>
        <dbReference type="Proteomes" id="UP000095280"/>
    </source>
</evidence>
<dbReference type="FunFam" id="3.30.160.60:FF:000032">
    <property type="entry name" value="Krueppel-like factor 4"/>
    <property type="match status" value="1"/>
</dbReference>
<dbReference type="Gene3D" id="3.30.160.60">
    <property type="entry name" value="Classic Zinc Finger"/>
    <property type="match status" value="3"/>
</dbReference>
<keyword evidence="4" id="KW-0862">Zinc</keyword>
<evidence type="ECO:0000256" key="5">
    <source>
        <dbReference type="ARBA" id="ARBA00023015"/>
    </source>
</evidence>
<keyword evidence="3 7" id="KW-0863">Zinc-finger</keyword>
<keyword evidence="2" id="KW-0677">Repeat</keyword>
<dbReference type="SUPFAM" id="SSF57667">
    <property type="entry name" value="beta-beta-alpha zinc fingers"/>
    <property type="match status" value="2"/>
</dbReference>
<feature type="domain" description="C2H2-type" evidence="8">
    <location>
        <begin position="173"/>
        <end position="200"/>
    </location>
</feature>
<dbReference type="GO" id="GO:0000978">
    <property type="term" value="F:RNA polymerase II cis-regulatory region sequence-specific DNA binding"/>
    <property type="evidence" value="ECO:0007669"/>
    <property type="project" value="TreeGrafter"/>
</dbReference>
<evidence type="ECO:0000256" key="6">
    <source>
        <dbReference type="ARBA" id="ARBA00023163"/>
    </source>
</evidence>
<dbReference type="InterPro" id="IPR013087">
    <property type="entry name" value="Znf_C2H2_type"/>
</dbReference>
<dbReference type="PANTHER" id="PTHR23235">
    <property type="entry name" value="KRUEPPEL-LIKE TRANSCRIPTION FACTOR"/>
    <property type="match status" value="1"/>
</dbReference>
<feature type="domain" description="C2H2-type" evidence="8">
    <location>
        <begin position="113"/>
        <end position="142"/>
    </location>
</feature>
<evidence type="ECO:0000256" key="2">
    <source>
        <dbReference type="ARBA" id="ARBA00022737"/>
    </source>
</evidence>
<dbReference type="PANTHER" id="PTHR23235:SF120">
    <property type="entry name" value="KRUPPEL-LIKE FACTOR 15"/>
    <property type="match status" value="1"/>
</dbReference>